<dbReference type="Proteomes" id="UP000198337">
    <property type="component" value="Unassembled WGS sequence"/>
</dbReference>
<accession>A0ABY1SGZ5</accession>
<evidence type="ECO:0000313" key="3">
    <source>
        <dbReference type="EMBL" id="SNR47698.1"/>
    </source>
</evidence>
<keyword evidence="2" id="KW-0732">Signal</keyword>
<dbReference type="RefSeq" id="WP_089260464.1">
    <property type="nucleotide sequence ID" value="NZ_FZNV01000002.1"/>
</dbReference>
<protein>
    <submittedName>
        <fullName evidence="3">Uncharacterized membrane-anchored protein</fullName>
    </submittedName>
</protein>
<feature type="chain" id="PRO_5047350054" evidence="2">
    <location>
        <begin position="21"/>
        <end position="321"/>
    </location>
</feature>
<keyword evidence="1" id="KW-0472">Membrane</keyword>
<dbReference type="Pfam" id="PF09935">
    <property type="entry name" value="DUF2167"/>
    <property type="match status" value="1"/>
</dbReference>
<sequence length="321" mass="36252">MKTNLLFVISLFFAINFSNAQDIERLEFIADSLNLSDEETEALISFKQYSDSLESTFTYIYDRSMLNGDVAKIIVPKGYKFLDKPQAQRVLSDIWGNPVDNSVMGLLLKEDETPVETSYAIEISYAEEGYIKDDDAKDLNYDDLLSEMQEDAKNANPERSRLGYPTVELLGWASKPYYDQDDKKLYWAKELLFEEEESSTLNYNIRVLGRKGYMNLNVIGNMETLNDVEANLEPILGSVSFNTGYKYSEFDPDFDDVAAYGIGGLIAGKILAKAGFFAVILKFWKFIAVGAIALFGGVKKYFFGSKEKQIAIDTKNSDPEV</sequence>
<evidence type="ECO:0000256" key="1">
    <source>
        <dbReference type="SAM" id="Phobius"/>
    </source>
</evidence>
<dbReference type="InterPro" id="IPR018682">
    <property type="entry name" value="DUF2167_membr"/>
</dbReference>
<feature type="signal peptide" evidence="2">
    <location>
        <begin position="1"/>
        <end position="20"/>
    </location>
</feature>
<evidence type="ECO:0000256" key="2">
    <source>
        <dbReference type="SAM" id="SignalP"/>
    </source>
</evidence>
<keyword evidence="1" id="KW-1133">Transmembrane helix</keyword>
<gene>
    <name evidence="3" type="ORF">SAMN04488009_2051</name>
</gene>
<keyword evidence="1" id="KW-0812">Transmembrane</keyword>
<proteinExistence type="predicted"/>
<comment type="caution">
    <text evidence="3">The sequence shown here is derived from an EMBL/GenBank/DDBJ whole genome shotgun (WGS) entry which is preliminary data.</text>
</comment>
<dbReference type="EMBL" id="FZNV01000002">
    <property type="protein sequence ID" value="SNR47698.1"/>
    <property type="molecule type" value="Genomic_DNA"/>
</dbReference>
<organism evidence="3 4">
    <name type="scientific">Maribacter sedimenticola</name>
    <dbReference type="NCBI Taxonomy" id="228956"/>
    <lineage>
        <taxon>Bacteria</taxon>
        <taxon>Pseudomonadati</taxon>
        <taxon>Bacteroidota</taxon>
        <taxon>Flavobacteriia</taxon>
        <taxon>Flavobacteriales</taxon>
        <taxon>Flavobacteriaceae</taxon>
        <taxon>Maribacter</taxon>
    </lineage>
</organism>
<reference evidence="3 4" key="1">
    <citation type="submission" date="2017-06" db="EMBL/GenBank/DDBJ databases">
        <authorList>
            <person name="Varghese N."/>
            <person name="Submissions S."/>
        </authorList>
    </citation>
    <scope>NUCLEOTIDE SEQUENCE [LARGE SCALE GENOMIC DNA]</scope>
    <source>
        <strain evidence="3 4">DSM 19840</strain>
    </source>
</reference>
<evidence type="ECO:0000313" key="4">
    <source>
        <dbReference type="Proteomes" id="UP000198337"/>
    </source>
</evidence>
<feature type="transmembrane region" description="Helical" evidence="1">
    <location>
        <begin position="275"/>
        <end position="298"/>
    </location>
</feature>
<name>A0ABY1SGZ5_9FLAO</name>
<keyword evidence="4" id="KW-1185">Reference proteome</keyword>